<dbReference type="EMBL" id="LR134201">
    <property type="protein sequence ID" value="VEB96447.1"/>
    <property type="molecule type" value="Genomic_DNA"/>
</dbReference>
<dbReference type="KEGG" id="clap:NCTC11466_01610"/>
<accession>A0A447V0D3</accession>
<protein>
    <submittedName>
        <fullName evidence="1">Antitoxin PemI</fullName>
    </submittedName>
</protein>
<gene>
    <name evidence="1" type="primary">pemI_1</name>
    <name evidence="1" type="ORF">NCTC11466_01610</name>
</gene>
<name>A0A447V0D3_9ENTR</name>
<keyword evidence="2" id="KW-1185">Reference proteome</keyword>
<reference evidence="1 2" key="1">
    <citation type="submission" date="2018-12" db="EMBL/GenBank/DDBJ databases">
        <authorList>
            <consortium name="Pathogen Informatics"/>
        </authorList>
    </citation>
    <scope>NUCLEOTIDE SEQUENCE [LARGE SCALE GENOMIC DNA]</scope>
    <source>
        <strain evidence="1 2">NCTC11466</strain>
    </source>
</reference>
<dbReference type="Proteomes" id="UP000274122">
    <property type="component" value="Chromosome"/>
</dbReference>
<dbReference type="AlphaFoldDB" id="A0A447V0D3"/>
<proteinExistence type="predicted"/>
<evidence type="ECO:0000313" key="1">
    <source>
        <dbReference type="EMBL" id="VEB96447.1"/>
    </source>
</evidence>
<organism evidence="1 2">
    <name type="scientific">Cedecea lapagei</name>
    <dbReference type="NCBI Taxonomy" id="158823"/>
    <lineage>
        <taxon>Bacteria</taxon>
        <taxon>Pseudomonadati</taxon>
        <taxon>Pseudomonadota</taxon>
        <taxon>Gammaproteobacteria</taxon>
        <taxon>Enterobacterales</taxon>
        <taxon>Enterobacteriaceae</taxon>
        <taxon>Cedecea</taxon>
    </lineage>
</organism>
<evidence type="ECO:0000313" key="2">
    <source>
        <dbReference type="Proteomes" id="UP000274122"/>
    </source>
</evidence>
<dbReference type="Gene3D" id="2.10.260.10">
    <property type="match status" value="1"/>
</dbReference>
<sequence>MYTARLKKVGGSIMLAVPPALLKTLELTTDSEVSMTIFFAYAYSRISIRYNPNIVIESGFNWCY</sequence>